<sequence length="225" mass="26304">MNIKSLPKKIGNKAKANLNNTYQVIDFVTGGTLSLFVQTIIKSHQGYIKEKFDNLLLDLANNEINDEELLDFINSQFQSDREFLSNMLIKNFHADNRITIFILAKLWANKIKNGSLNYYESSLFTNINTFTYEDFKIYYFAIQHIHPSEKKLNSMAPFISIPLEDEHYIFAIDKFCSFGILQTANTMDGRYDKKDNEIKIFFIKTPYSDTFYQILDEYFKNTPPS</sequence>
<dbReference type="RefSeq" id="WP_069478889.1">
    <property type="nucleotide sequence ID" value="NZ_CP017111.1"/>
</dbReference>
<reference evidence="2" key="1">
    <citation type="submission" date="2016-08" db="EMBL/GenBank/DDBJ databases">
        <title>Complete genome sequence of the organohalide-respiring Epsilonproteobacterium Sulfurospirillum halorespirans.</title>
        <authorList>
            <person name="Goris T."/>
            <person name="Zimmermann J."/>
            <person name="Schenz B."/>
            <person name="Lemos M."/>
            <person name="Hackermueller J."/>
            <person name="Diekert G."/>
        </authorList>
    </citation>
    <scope>NUCLEOTIDE SEQUENCE [LARGE SCALE GENOMIC DNA]</scope>
    <source>
        <strain>DSM 13726</strain>
        <strain evidence="2">PCE-M2</strain>
    </source>
</reference>
<protein>
    <submittedName>
        <fullName evidence="1">Uncharacterized protein</fullName>
    </submittedName>
</protein>
<gene>
    <name evidence="1" type="ORF">SHALO_2588</name>
</gene>
<dbReference type="EMBL" id="CP017111">
    <property type="protein sequence ID" value="AOO66347.1"/>
    <property type="molecule type" value="Genomic_DNA"/>
</dbReference>
<dbReference type="AlphaFoldDB" id="A0A1D7TMX3"/>
<proteinExistence type="predicted"/>
<dbReference type="STRING" id="1193502.SHALO_2588"/>
<evidence type="ECO:0000313" key="1">
    <source>
        <dbReference type="EMBL" id="AOO66347.1"/>
    </source>
</evidence>
<dbReference type="KEGG" id="shal:SHALO_2588"/>
<dbReference type="PATRIC" id="fig|1193502.14.peg.2621"/>
<keyword evidence="2" id="KW-1185">Reference proteome</keyword>
<evidence type="ECO:0000313" key="2">
    <source>
        <dbReference type="Proteomes" id="UP000094609"/>
    </source>
</evidence>
<dbReference type="Proteomes" id="UP000094609">
    <property type="component" value="Chromosome"/>
</dbReference>
<accession>A0A1D7TMX3</accession>
<organism evidence="1 2">
    <name type="scientific">Sulfurospirillum halorespirans DSM 13726</name>
    <dbReference type="NCBI Taxonomy" id="1193502"/>
    <lineage>
        <taxon>Bacteria</taxon>
        <taxon>Pseudomonadati</taxon>
        <taxon>Campylobacterota</taxon>
        <taxon>Epsilonproteobacteria</taxon>
        <taxon>Campylobacterales</taxon>
        <taxon>Sulfurospirillaceae</taxon>
        <taxon>Sulfurospirillum</taxon>
    </lineage>
</organism>
<name>A0A1D7TMX3_9BACT</name>